<evidence type="ECO:0000256" key="1">
    <source>
        <dbReference type="SAM" id="MobiDB-lite"/>
    </source>
</evidence>
<feature type="region of interest" description="Disordered" evidence="1">
    <location>
        <begin position="233"/>
        <end position="253"/>
    </location>
</feature>
<dbReference type="AlphaFoldDB" id="M4TCS7"/>
<keyword evidence="2" id="KW-0732">Signal</keyword>
<name>M4TCS7_9TRYP</name>
<dbReference type="VEuPathDB" id="TriTrypDB:Tb427_000634300"/>
<dbReference type="SUPFAM" id="SSF58087">
    <property type="entry name" value="Variant surface glycoprotein (N-terminal domain)"/>
    <property type="match status" value="1"/>
</dbReference>
<feature type="compositionally biased region" description="Polar residues" evidence="1">
    <location>
        <begin position="233"/>
        <end position="242"/>
    </location>
</feature>
<feature type="chain" id="PRO_5004059122" evidence="2">
    <location>
        <begin position="19"/>
        <end position="253"/>
    </location>
</feature>
<reference evidence="3" key="2">
    <citation type="journal article" date="2014" name="Mol. Biochem. Parasitol.">
        <title>Capturing the variant surface glycoprotein repertoire (the VSGnome) of Trypanosoma brucei Lister 427.</title>
        <authorList>
            <person name="Cross G.A."/>
            <person name="Kim H.S."/>
            <person name="Wickstead B."/>
        </authorList>
    </citation>
    <scope>NUCLEOTIDE SEQUENCE</scope>
    <source>
        <strain evidence="3">Lister 427</strain>
    </source>
</reference>
<accession>M4TCS7</accession>
<protein>
    <submittedName>
        <fullName evidence="3">Variant surface glycoprotein 1915</fullName>
    </submittedName>
</protein>
<organism evidence="3">
    <name type="scientific">Trypanosoma brucei</name>
    <dbReference type="NCBI Taxonomy" id="5691"/>
    <lineage>
        <taxon>Eukaryota</taxon>
        <taxon>Discoba</taxon>
        <taxon>Euglenozoa</taxon>
        <taxon>Kinetoplastea</taxon>
        <taxon>Metakinetoplastina</taxon>
        <taxon>Trypanosomatida</taxon>
        <taxon>Trypanosomatidae</taxon>
        <taxon>Trypanosoma</taxon>
    </lineage>
</organism>
<reference evidence="3" key="1">
    <citation type="submission" date="2013-02" db="EMBL/GenBank/DDBJ databases">
        <authorList>
            <person name="Cross G.A.M."/>
            <person name="Kim H.-S."/>
            <person name="Wickstead B."/>
        </authorList>
    </citation>
    <scope>NUCLEOTIDE SEQUENCE</scope>
    <source>
        <strain evidence="3">Lister 427</strain>
    </source>
</reference>
<sequence>MNMSVTCFMLAAVSGVYARGQKAKECTTLCGCTARIRKRLNAVKTELDADINANNKNKNDMMKLLVAAITADDDTKRKVAPVLAAAGKTVAACDIELKAATAGYSRALKLTEQLAAIYSVQHLISSGKENIHLTLATSNPRMAGGGYKGVFTLGQLGTTGCKNDTSEDSVTTALTEKGSNAEGSPPKLITHVKIVGNCQRDNTKTNSCGIGNNLGASGQIKIAMEYSKDDGEATSTWANTASPAPILRKNEMD</sequence>
<evidence type="ECO:0000313" key="3">
    <source>
        <dbReference type="EMBL" id="AGH60820.1"/>
    </source>
</evidence>
<feature type="signal peptide" evidence="2">
    <location>
        <begin position="1"/>
        <end position="18"/>
    </location>
</feature>
<evidence type="ECO:0000256" key="2">
    <source>
        <dbReference type="SAM" id="SignalP"/>
    </source>
</evidence>
<proteinExistence type="predicted"/>
<dbReference type="EMBL" id="KC613389">
    <property type="protein sequence ID" value="AGH60820.1"/>
    <property type="molecule type" value="Genomic_DNA"/>
</dbReference>